<dbReference type="Gene3D" id="1.10.10.620">
    <property type="entry name" value="ribosome modulation factor like domain"/>
    <property type="match status" value="1"/>
</dbReference>
<sequence length="152" mass="16719">MAGRKMVSLPSELWERVEDYRFSQRIRSEAEAIRKLIEHGLSASEASDLGPSPREIEEQAEIERRGGAGWIAHEGMLAGLNGSDPNGCAYTTPLAREVWLKGYIKGQADRLRLSTSEQEAQAVELRTWIAGALHDAGKGGAAFQNMLKPTKK</sequence>
<organism evidence="1 2">
    <name type="scientific">Azospirillum endophyticum</name>
    <dbReference type="NCBI Taxonomy" id="2800326"/>
    <lineage>
        <taxon>Bacteria</taxon>
        <taxon>Pseudomonadati</taxon>
        <taxon>Pseudomonadota</taxon>
        <taxon>Alphaproteobacteria</taxon>
        <taxon>Rhodospirillales</taxon>
        <taxon>Azospirillaceae</taxon>
        <taxon>Azospirillum</taxon>
    </lineage>
</organism>
<gene>
    <name evidence="1" type="ORF">JHL17_07895</name>
</gene>
<dbReference type="RefSeq" id="WP_200191779.1">
    <property type="nucleotide sequence ID" value="NZ_JAENHM010000025.1"/>
</dbReference>
<name>A0ABS1F1P0_9PROT</name>
<accession>A0ABS1F1P0</accession>
<evidence type="ECO:0000313" key="2">
    <source>
        <dbReference type="Proteomes" id="UP000652760"/>
    </source>
</evidence>
<evidence type="ECO:0000313" key="1">
    <source>
        <dbReference type="EMBL" id="MBK1837333.1"/>
    </source>
</evidence>
<dbReference type="InterPro" id="IPR023200">
    <property type="entry name" value="RMF_sf"/>
</dbReference>
<reference evidence="2" key="1">
    <citation type="submission" date="2021-01" db="EMBL/GenBank/DDBJ databases">
        <title>Genome public.</title>
        <authorList>
            <person name="Liu C."/>
            <person name="Sun Q."/>
        </authorList>
    </citation>
    <scope>NUCLEOTIDE SEQUENCE [LARGE SCALE GENOMIC DNA]</scope>
    <source>
        <strain evidence="2">YIM B02556</strain>
    </source>
</reference>
<protein>
    <submittedName>
        <fullName evidence="1">Uncharacterized protein</fullName>
    </submittedName>
</protein>
<keyword evidence="2" id="KW-1185">Reference proteome</keyword>
<comment type="caution">
    <text evidence="1">The sequence shown here is derived from an EMBL/GenBank/DDBJ whole genome shotgun (WGS) entry which is preliminary data.</text>
</comment>
<dbReference type="EMBL" id="JAENHM010000025">
    <property type="protein sequence ID" value="MBK1837333.1"/>
    <property type="molecule type" value="Genomic_DNA"/>
</dbReference>
<proteinExistence type="predicted"/>
<dbReference type="Proteomes" id="UP000652760">
    <property type="component" value="Unassembled WGS sequence"/>
</dbReference>